<dbReference type="SUPFAM" id="SSF53850">
    <property type="entry name" value="Periplasmic binding protein-like II"/>
    <property type="match status" value="1"/>
</dbReference>
<reference evidence="6 7" key="1">
    <citation type="submission" date="2018-10" db="EMBL/GenBank/DDBJ databases">
        <title>Xanthobacter tagetidis genome sequencing and assembly.</title>
        <authorList>
            <person name="Maclea K.S."/>
            <person name="Goen A.E."/>
            <person name="Fatima S.A."/>
        </authorList>
    </citation>
    <scope>NUCLEOTIDE SEQUENCE [LARGE SCALE GENOMIC DNA]</scope>
    <source>
        <strain evidence="6 7">ATCC 700314</strain>
    </source>
</reference>
<dbReference type="InterPro" id="IPR005119">
    <property type="entry name" value="LysR_subst-bd"/>
</dbReference>
<dbReference type="Gene3D" id="3.40.190.290">
    <property type="match status" value="1"/>
</dbReference>
<evidence type="ECO:0000313" key="6">
    <source>
        <dbReference type="EMBL" id="RLP81570.1"/>
    </source>
</evidence>
<comment type="caution">
    <text evidence="6">The sequence shown here is derived from an EMBL/GenBank/DDBJ whole genome shotgun (WGS) entry which is preliminary data.</text>
</comment>
<evidence type="ECO:0000256" key="1">
    <source>
        <dbReference type="ARBA" id="ARBA00009437"/>
    </source>
</evidence>
<accession>A0A3L7APP8</accession>
<dbReference type="RefSeq" id="WP_121621385.1">
    <property type="nucleotide sequence ID" value="NZ_JACIIW010000004.1"/>
</dbReference>
<dbReference type="AlphaFoldDB" id="A0A3L7APP8"/>
<name>A0A3L7APP8_9HYPH</name>
<dbReference type="PROSITE" id="PS50931">
    <property type="entry name" value="HTH_LYSR"/>
    <property type="match status" value="1"/>
</dbReference>
<sequence length="299" mass="33260">MAMKIDLNAMLLFYEVANAGSLTKAAQKLDLPKSTLSRKIAHLEDQMGVHLLKRGNRKITVTDAGRALAHHCERISSEIEDAGLFAHSLQTELRGKLHVSMPIDFGISWLSRAIGAFAMKYPDIHLDIEVSGRWVDVNEDRCDVAIHLGRIKNSQVPVRRLARITRGVYASPDYVRRRGEPATIEEFASHNCIVTDHQRSEGVWTFQSRNGDRAVAVEGHVTVNNIGVARELIIKGVGIGILPNIMCRNDVKAGRLVPLLADWESPALEVSATFLGRRRTPRMVRVFLDFIAESLGEEA</sequence>
<organism evidence="6 7">
    <name type="scientific">Xanthobacter tagetidis</name>
    <dbReference type="NCBI Taxonomy" id="60216"/>
    <lineage>
        <taxon>Bacteria</taxon>
        <taxon>Pseudomonadati</taxon>
        <taxon>Pseudomonadota</taxon>
        <taxon>Alphaproteobacteria</taxon>
        <taxon>Hyphomicrobiales</taxon>
        <taxon>Xanthobacteraceae</taxon>
        <taxon>Xanthobacter</taxon>
    </lineage>
</organism>
<dbReference type="GO" id="GO:0043565">
    <property type="term" value="F:sequence-specific DNA binding"/>
    <property type="evidence" value="ECO:0007669"/>
    <property type="project" value="TreeGrafter"/>
</dbReference>
<evidence type="ECO:0000256" key="3">
    <source>
        <dbReference type="ARBA" id="ARBA00023125"/>
    </source>
</evidence>
<dbReference type="FunFam" id="1.10.10.10:FF:000001">
    <property type="entry name" value="LysR family transcriptional regulator"/>
    <property type="match status" value="1"/>
</dbReference>
<dbReference type="PANTHER" id="PTHR30537:SF68">
    <property type="entry name" value="TRANSCRIPTIONAL REGULATOR-RELATED"/>
    <property type="match status" value="1"/>
</dbReference>
<dbReference type="EMBL" id="RCTF01000001">
    <property type="protein sequence ID" value="RLP81570.1"/>
    <property type="molecule type" value="Genomic_DNA"/>
</dbReference>
<dbReference type="PANTHER" id="PTHR30537">
    <property type="entry name" value="HTH-TYPE TRANSCRIPTIONAL REGULATOR"/>
    <property type="match status" value="1"/>
</dbReference>
<keyword evidence="3" id="KW-0238">DNA-binding</keyword>
<dbReference type="InterPro" id="IPR058163">
    <property type="entry name" value="LysR-type_TF_proteobact-type"/>
</dbReference>
<dbReference type="CDD" id="cd08422">
    <property type="entry name" value="PBP2_CrgA_like"/>
    <property type="match status" value="1"/>
</dbReference>
<keyword evidence="2" id="KW-0805">Transcription regulation</keyword>
<keyword evidence="4" id="KW-0804">Transcription</keyword>
<feature type="domain" description="HTH lysR-type" evidence="5">
    <location>
        <begin position="5"/>
        <end position="62"/>
    </location>
</feature>
<gene>
    <name evidence="6" type="ORF">D9R14_00755</name>
</gene>
<dbReference type="Pfam" id="PF03466">
    <property type="entry name" value="LysR_substrate"/>
    <property type="match status" value="1"/>
</dbReference>
<evidence type="ECO:0000259" key="5">
    <source>
        <dbReference type="PROSITE" id="PS50931"/>
    </source>
</evidence>
<comment type="similarity">
    <text evidence="1">Belongs to the LysR transcriptional regulatory family.</text>
</comment>
<keyword evidence="7" id="KW-1185">Reference proteome</keyword>
<evidence type="ECO:0000256" key="2">
    <source>
        <dbReference type="ARBA" id="ARBA00023015"/>
    </source>
</evidence>
<dbReference type="InterPro" id="IPR000847">
    <property type="entry name" value="LysR_HTH_N"/>
</dbReference>
<dbReference type="Gene3D" id="1.10.10.10">
    <property type="entry name" value="Winged helix-like DNA-binding domain superfamily/Winged helix DNA-binding domain"/>
    <property type="match status" value="1"/>
</dbReference>
<proteinExistence type="inferred from homology"/>
<evidence type="ECO:0000313" key="7">
    <source>
        <dbReference type="Proteomes" id="UP000269692"/>
    </source>
</evidence>
<dbReference type="GO" id="GO:0003700">
    <property type="term" value="F:DNA-binding transcription factor activity"/>
    <property type="evidence" value="ECO:0007669"/>
    <property type="project" value="InterPro"/>
</dbReference>
<dbReference type="OrthoDB" id="9786526at2"/>
<evidence type="ECO:0000256" key="4">
    <source>
        <dbReference type="ARBA" id="ARBA00023163"/>
    </source>
</evidence>
<dbReference type="InterPro" id="IPR036388">
    <property type="entry name" value="WH-like_DNA-bd_sf"/>
</dbReference>
<protein>
    <submittedName>
        <fullName evidence="6">LysR family transcriptional regulator</fullName>
    </submittedName>
</protein>
<dbReference type="SUPFAM" id="SSF46785">
    <property type="entry name" value="Winged helix' DNA-binding domain"/>
    <property type="match status" value="1"/>
</dbReference>
<dbReference type="Proteomes" id="UP000269692">
    <property type="component" value="Unassembled WGS sequence"/>
</dbReference>
<dbReference type="Pfam" id="PF00126">
    <property type="entry name" value="HTH_1"/>
    <property type="match status" value="1"/>
</dbReference>
<dbReference type="InterPro" id="IPR036390">
    <property type="entry name" value="WH_DNA-bd_sf"/>
</dbReference>
<dbReference type="GO" id="GO:0006351">
    <property type="term" value="P:DNA-templated transcription"/>
    <property type="evidence" value="ECO:0007669"/>
    <property type="project" value="TreeGrafter"/>
</dbReference>